<proteinExistence type="predicted"/>
<dbReference type="RefSeq" id="WP_190604492.1">
    <property type="nucleotide sequence ID" value="NZ_CP021056.1"/>
</dbReference>
<feature type="region of interest" description="Disordered" evidence="1">
    <location>
        <begin position="55"/>
        <end position="74"/>
    </location>
</feature>
<gene>
    <name evidence="2" type="ORF">B6N60_04678</name>
</gene>
<organism evidence="2 3">
    <name type="scientific">Richelia sinica FACHB-800</name>
    <dbReference type="NCBI Taxonomy" id="1357546"/>
    <lineage>
        <taxon>Bacteria</taxon>
        <taxon>Bacillati</taxon>
        <taxon>Cyanobacteriota</taxon>
        <taxon>Cyanophyceae</taxon>
        <taxon>Nostocales</taxon>
        <taxon>Nostocaceae</taxon>
        <taxon>Richelia</taxon>
    </lineage>
</organism>
<evidence type="ECO:0000313" key="3">
    <source>
        <dbReference type="Proteomes" id="UP000683511"/>
    </source>
</evidence>
<feature type="compositionally biased region" description="Polar residues" evidence="1">
    <location>
        <begin position="60"/>
        <end position="74"/>
    </location>
</feature>
<dbReference type="EMBL" id="CP021056">
    <property type="protein sequence ID" value="QXE25956.1"/>
    <property type="molecule type" value="Genomic_DNA"/>
</dbReference>
<dbReference type="AlphaFoldDB" id="A0A975TBV7"/>
<name>A0A975TBV7_9NOST</name>
<evidence type="ECO:0000256" key="1">
    <source>
        <dbReference type="SAM" id="MobiDB-lite"/>
    </source>
</evidence>
<sequence length="74" mass="8315">MVISILFVEARESIFAAWEPCDLAVKRIDRSLGNARQATALMRVSNNASIKPIGNHPQYKLTSQNNSTLVTRNW</sequence>
<reference evidence="2" key="1">
    <citation type="submission" date="2017-04" db="EMBL/GenBank/DDBJ databases">
        <title>Genome deletions in a multicellular cyanobacterial endosymbiont for morphological adaptation in marine diatoms.</title>
        <authorList>
            <person name="Wang Y."/>
            <person name="Gao H."/>
            <person name="Li R."/>
            <person name="Xu X."/>
        </authorList>
    </citation>
    <scope>NUCLEOTIDE SEQUENCE</scope>
    <source>
        <strain evidence="2">FACHB 800</strain>
    </source>
</reference>
<dbReference type="Proteomes" id="UP000683511">
    <property type="component" value="Chromosome"/>
</dbReference>
<evidence type="ECO:0000313" key="2">
    <source>
        <dbReference type="EMBL" id="QXE25956.1"/>
    </source>
</evidence>
<keyword evidence="3" id="KW-1185">Reference proteome</keyword>
<dbReference type="KEGG" id="rsin:B6N60_04678"/>
<protein>
    <submittedName>
        <fullName evidence="2">Uncharacterized protein</fullName>
    </submittedName>
</protein>
<accession>A0A975TBV7</accession>